<sequence length="218" mass="23963">MRPSSNRGRGGGGFRGRISGGGRGFGDGGGRGRGGRVGARGRGVGFDRGGGHGCVGMKGGNKVSVDPHRLEGVFVARAKGKEDALVTKNLVPGEVFFGEKRVLVQASILAKNAKLFLRINGHFVVSIKVKSIVSKSVMTYETEKVFANELYKLQNLEFRPTEQVNIEPYFDTDHACVVGRYRVPKVPKIVKKHESYDFRTECPIWRARQQAVQHRHTI</sequence>
<reference evidence="6 7" key="1">
    <citation type="journal article" date="2018" name="Science">
        <title>The opium poppy genome and morphinan production.</title>
        <authorList>
            <person name="Guo L."/>
            <person name="Winzer T."/>
            <person name="Yang X."/>
            <person name="Li Y."/>
            <person name="Ning Z."/>
            <person name="He Z."/>
            <person name="Teodor R."/>
            <person name="Lu Y."/>
            <person name="Bowser T.A."/>
            <person name="Graham I.A."/>
            <person name="Ye K."/>
        </authorList>
    </citation>
    <scope>NUCLEOTIDE SEQUENCE [LARGE SCALE GENOMIC DNA]</scope>
    <source>
        <strain evidence="7">cv. HN1</strain>
        <tissue evidence="6">Leaves</tissue>
    </source>
</reference>
<gene>
    <name evidence="6" type="ORF">C5167_042498</name>
</gene>
<evidence type="ECO:0000256" key="1">
    <source>
        <dbReference type="ARBA" id="ARBA00022552"/>
    </source>
</evidence>
<dbReference type="PANTHER" id="PTHR10335:SF0">
    <property type="entry name" value="RRNA 2'-O-METHYLTRANSFERASE FIBRILLARIN 1-RELATED"/>
    <property type="match status" value="1"/>
</dbReference>
<keyword evidence="4" id="KW-0694">RNA-binding</keyword>
<dbReference type="PANTHER" id="PTHR10335">
    <property type="entry name" value="RRNA 2-O-METHYLTRANSFERASE FIBRILLARIN"/>
    <property type="match status" value="1"/>
</dbReference>
<keyword evidence="7" id="KW-1185">Reference proteome</keyword>
<evidence type="ECO:0000313" key="6">
    <source>
        <dbReference type="EMBL" id="RZC79922.1"/>
    </source>
</evidence>
<proteinExistence type="predicted"/>
<evidence type="ECO:0000256" key="2">
    <source>
        <dbReference type="ARBA" id="ARBA00022603"/>
    </source>
</evidence>
<dbReference type="GO" id="GO:1990259">
    <property type="term" value="F:histone H2AQ104 methyltransferase activity"/>
    <property type="evidence" value="ECO:0007669"/>
    <property type="project" value="TreeGrafter"/>
</dbReference>
<evidence type="ECO:0000256" key="5">
    <source>
        <dbReference type="SAM" id="MobiDB-lite"/>
    </source>
</evidence>
<feature type="compositionally biased region" description="Gly residues" evidence="5">
    <location>
        <begin position="8"/>
        <end position="44"/>
    </location>
</feature>
<organism evidence="6 7">
    <name type="scientific">Papaver somniferum</name>
    <name type="common">Opium poppy</name>
    <dbReference type="NCBI Taxonomy" id="3469"/>
    <lineage>
        <taxon>Eukaryota</taxon>
        <taxon>Viridiplantae</taxon>
        <taxon>Streptophyta</taxon>
        <taxon>Embryophyta</taxon>
        <taxon>Tracheophyta</taxon>
        <taxon>Spermatophyta</taxon>
        <taxon>Magnoliopsida</taxon>
        <taxon>Ranunculales</taxon>
        <taxon>Papaveraceae</taxon>
        <taxon>Papaveroideae</taxon>
        <taxon>Papaver</taxon>
    </lineage>
</organism>
<dbReference type="EMBL" id="CM010724">
    <property type="protein sequence ID" value="RZC79922.1"/>
    <property type="molecule type" value="Genomic_DNA"/>
</dbReference>
<keyword evidence="2" id="KW-0489">Methyltransferase</keyword>
<dbReference type="GO" id="GO:0032040">
    <property type="term" value="C:small-subunit processome"/>
    <property type="evidence" value="ECO:0007669"/>
    <property type="project" value="TreeGrafter"/>
</dbReference>
<dbReference type="Gramene" id="RZC79922">
    <property type="protein sequence ID" value="RZC79922"/>
    <property type="gene ID" value="C5167_042498"/>
</dbReference>
<dbReference type="STRING" id="3469.A0A4Y7L5L4"/>
<keyword evidence="1" id="KW-0698">rRNA processing</keyword>
<feature type="region of interest" description="Disordered" evidence="5">
    <location>
        <begin position="1"/>
        <end position="44"/>
    </location>
</feature>
<dbReference type="Pfam" id="PF01269">
    <property type="entry name" value="Fibrillarin"/>
    <property type="match status" value="1"/>
</dbReference>
<dbReference type="GO" id="GO:0008649">
    <property type="term" value="F:rRNA methyltransferase activity"/>
    <property type="evidence" value="ECO:0007669"/>
    <property type="project" value="TreeGrafter"/>
</dbReference>
<keyword evidence="3" id="KW-0808">Transferase</keyword>
<dbReference type="GO" id="GO:0003723">
    <property type="term" value="F:RNA binding"/>
    <property type="evidence" value="ECO:0007669"/>
    <property type="project" value="UniProtKB-KW"/>
</dbReference>
<evidence type="ECO:0000256" key="4">
    <source>
        <dbReference type="ARBA" id="ARBA00022884"/>
    </source>
</evidence>
<accession>A0A4Y7L5L4</accession>
<dbReference type="InterPro" id="IPR000692">
    <property type="entry name" value="Fibrillarin"/>
</dbReference>
<evidence type="ECO:0000256" key="3">
    <source>
        <dbReference type="ARBA" id="ARBA00022679"/>
    </source>
</evidence>
<dbReference type="Gene3D" id="3.30.200.20">
    <property type="entry name" value="Phosphorylase Kinase, domain 1"/>
    <property type="match status" value="1"/>
</dbReference>
<dbReference type="Proteomes" id="UP000316621">
    <property type="component" value="Chromosome 10"/>
</dbReference>
<protein>
    <submittedName>
        <fullName evidence="6">Uncharacterized protein</fullName>
    </submittedName>
</protein>
<evidence type="ECO:0000313" key="7">
    <source>
        <dbReference type="Proteomes" id="UP000316621"/>
    </source>
</evidence>
<dbReference type="GO" id="GO:0031428">
    <property type="term" value="C:box C/D methylation guide snoRNP complex"/>
    <property type="evidence" value="ECO:0007669"/>
    <property type="project" value="TreeGrafter"/>
</dbReference>
<dbReference type="AlphaFoldDB" id="A0A4Y7L5L4"/>
<dbReference type="SMART" id="SM01206">
    <property type="entry name" value="Fibrillarin"/>
    <property type="match status" value="1"/>
</dbReference>
<name>A0A4Y7L5L4_PAPSO</name>
<dbReference type="GO" id="GO:0000494">
    <property type="term" value="P:box C/D sno(s)RNA 3'-end processing"/>
    <property type="evidence" value="ECO:0007669"/>
    <property type="project" value="TreeGrafter"/>
</dbReference>